<dbReference type="AlphaFoldDB" id="A0A9D5B414"/>
<sequence>MRTIGKGTKLTCGKITGISSILCGNSIILPNALIRLYPDLPQLPQLVWNWMCNMLNVNSGIVNLDDCLLALRSVVSAQCKVVFRAAVIVVVNNIWCARNHASPPSRGWMKVNLDGVFGGVPVMAAYGDIFKDHFENHVGSFACNLGNANALFAELMELFWL</sequence>
<accession>A0A9D5B414</accession>
<dbReference type="Proteomes" id="UP001058974">
    <property type="component" value="Chromosome 2"/>
</dbReference>
<comment type="caution">
    <text evidence="1">The sequence shown here is derived from an EMBL/GenBank/DDBJ whole genome shotgun (WGS) entry which is preliminary data.</text>
</comment>
<keyword evidence="2" id="KW-1185">Reference proteome</keyword>
<dbReference type="EMBL" id="JAMSHJ010000002">
    <property type="protein sequence ID" value="KAI5434662.1"/>
    <property type="molecule type" value="Genomic_DNA"/>
</dbReference>
<evidence type="ECO:0000313" key="2">
    <source>
        <dbReference type="Proteomes" id="UP001058974"/>
    </source>
</evidence>
<proteinExistence type="predicted"/>
<evidence type="ECO:0000313" key="1">
    <source>
        <dbReference type="EMBL" id="KAI5434662.1"/>
    </source>
</evidence>
<organism evidence="1 2">
    <name type="scientific">Pisum sativum</name>
    <name type="common">Garden pea</name>
    <name type="synonym">Lathyrus oleraceus</name>
    <dbReference type="NCBI Taxonomy" id="3888"/>
    <lineage>
        <taxon>Eukaryota</taxon>
        <taxon>Viridiplantae</taxon>
        <taxon>Streptophyta</taxon>
        <taxon>Embryophyta</taxon>
        <taxon>Tracheophyta</taxon>
        <taxon>Spermatophyta</taxon>
        <taxon>Magnoliopsida</taxon>
        <taxon>eudicotyledons</taxon>
        <taxon>Gunneridae</taxon>
        <taxon>Pentapetalae</taxon>
        <taxon>rosids</taxon>
        <taxon>fabids</taxon>
        <taxon>Fabales</taxon>
        <taxon>Fabaceae</taxon>
        <taxon>Papilionoideae</taxon>
        <taxon>50 kb inversion clade</taxon>
        <taxon>NPAAA clade</taxon>
        <taxon>Hologalegina</taxon>
        <taxon>IRL clade</taxon>
        <taxon>Fabeae</taxon>
        <taxon>Lathyrus</taxon>
    </lineage>
</organism>
<dbReference type="Gramene" id="Psat02G0147700-T1">
    <property type="protein sequence ID" value="KAI5434662.1"/>
    <property type="gene ID" value="KIW84_021477"/>
</dbReference>
<reference evidence="1 2" key="1">
    <citation type="journal article" date="2022" name="Nat. Genet.">
        <title>Improved pea reference genome and pan-genome highlight genomic features and evolutionary characteristics.</title>
        <authorList>
            <person name="Yang T."/>
            <person name="Liu R."/>
            <person name="Luo Y."/>
            <person name="Hu S."/>
            <person name="Wang D."/>
            <person name="Wang C."/>
            <person name="Pandey M.K."/>
            <person name="Ge S."/>
            <person name="Xu Q."/>
            <person name="Li N."/>
            <person name="Li G."/>
            <person name="Huang Y."/>
            <person name="Saxena R.K."/>
            <person name="Ji Y."/>
            <person name="Li M."/>
            <person name="Yan X."/>
            <person name="He Y."/>
            <person name="Liu Y."/>
            <person name="Wang X."/>
            <person name="Xiang C."/>
            <person name="Varshney R.K."/>
            <person name="Ding H."/>
            <person name="Gao S."/>
            <person name="Zong X."/>
        </authorList>
    </citation>
    <scope>NUCLEOTIDE SEQUENCE [LARGE SCALE GENOMIC DNA]</scope>
    <source>
        <strain evidence="1 2">cv. Zhongwan 6</strain>
    </source>
</reference>
<gene>
    <name evidence="1" type="ORF">KIW84_021477</name>
</gene>
<name>A0A9D5B414_PEA</name>
<protein>
    <submittedName>
        <fullName evidence="1">Uncharacterized protein</fullName>
    </submittedName>
</protein>